<gene>
    <name evidence="1" type="ORF">E2N93_04400</name>
</gene>
<reference evidence="1 2" key="1">
    <citation type="submission" date="2019-03" db="EMBL/GenBank/DDBJ databases">
        <authorList>
            <person name="Molinero N."/>
            <person name="Sanchez B."/>
            <person name="Walker A."/>
            <person name="Duncan S."/>
            <person name="Delgado S."/>
            <person name="Margolles A."/>
        </authorList>
    </citation>
    <scope>NUCLEOTIDE SEQUENCE [LARGE SCALE GENOMIC DNA]</scope>
    <source>
        <strain evidence="1 2">IPLA60002</strain>
    </source>
</reference>
<sequence>MKKMEWERVYYKGKYQFIAYNTNDSIVIESGIDMTDDTCKNLWQKITNSFPSACSYRSFLQAFKEAKLEKKLYGRYEQCA</sequence>
<dbReference type="RefSeq" id="WP_177377739.1">
    <property type="nucleotide sequence ID" value="NZ_SNUZ01000007.1"/>
</dbReference>
<name>A0ABT0NG88_9FIRM</name>
<dbReference type="EMBL" id="SNUZ01000007">
    <property type="protein sequence ID" value="MCL3787265.1"/>
    <property type="molecule type" value="Genomic_DNA"/>
</dbReference>
<organism evidence="1 2">
    <name type="scientific">Ruminococcus bromii</name>
    <dbReference type="NCBI Taxonomy" id="40518"/>
    <lineage>
        <taxon>Bacteria</taxon>
        <taxon>Bacillati</taxon>
        <taxon>Bacillota</taxon>
        <taxon>Clostridia</taxon>
        <taxon>Eubacteriales</taxon>
        <taxon>Oscillospiraceae</taxon>
        <taxon>Ruminococcus</taxon>
    </lineage>
</organism>
<accession>A0ABT0NG88</accession>
<evidence type="ECO:0008006" key="3">
    <source>
        <dbReference type="Google" id="ProtNLM"/>
    </source>
</evidence>
<dbReference type="Proteomes" id="UP001056693">
    <property type="component" value="Unassembled WGS sequence"/>
</dbReference>
<evidence type="ECO:0000313" key="1">
    <source>
        <dbReference type="EMBL" id="MCL3787265.1"/>
    </source>
</evidence>
<evidence type="ECO:0000313" key="2">
    <source>
        <dbReference type="Proteomes" id="UP001056693"/>
    </source>
</evidence>
<keyword evidence="2" id="KW-1185">Reference proteome</keyword>
<comment type="caution">
    <text evidence="1">The sequence shown here is derived from an EMBL/GenBank/DDBJ whole genome shotgun (WGS) entry which is preliminary data.</text>
</comment>
<proteinExistence type="predicted"/>
<protein>
    <recommendedName>
        <fullName evidence="3">KTSC domain-containing protein</fullName>
    </recommendedName>
</protein>